<evidence type="ECO:0000313" key="2">
    <source>
        <dbReference type="EnsemblMetazoa" id="XP_030836507"/>
    </source>
</evidence>
<dbReference type="RefSeq" id="XP_030836507.1">
    <property type="nucleotide sequence ID" value="XM_030980647.1"/>
</dbReference>
<evidence type="ECO:0000313" key="3">
    <source>
        <dbReference type="Proteomes" id="UP000007110"/>
    </source>
</evidence>
<sequence length="224" mass="25377">MIADVIKSPEFTPVIREIEGTSRNDLADKDVLKIAEKLSIDDYYDLGVALGFQIPQLDAIEYKRLKDRQEAIYEMLITWKQSQRPSQNVKEVLLSLLKSAETEAEMTKMTGHRTSDNTLTGDISDQDLLKLARHIKWTDFMEIGTKLGLRRNKLENIKHKTLQNRKDANIQMLCMWKASKRPGPEVTKTLKCIWESVSLASTAENSGNCSSSLLINNSSITCIC</sequence>
<dbReference type="InterPro" id="IPR000488">
    <property type="entry name" value="Death_dom"/>
</dbReference>
<dbReference type="CDD" id="cd01670">
    <property type="entry name" value="Death"/>
    <property type="match status" value="1"/>
</dbReference>
<dbReference type="InterPro" id="IPR011029">
    <property type="entry name" value="DEATH-like_dom_sf"/>
</dbReference>
<dbReference type="SUPFAM" id="SSF47986">
    <property type="entry name" value="DEATH domain"/>
    <property type="match status" value="2"/>
</dbReference>
<dbReference type="InParanoid" id="A0A7M7SWJ5"/>
<dbReference type="KEGG" id="spu:115922224"/>
<dbReference type="Pfam" id="PF00531">
    <property type="entry name" value="Death"/>
    <property type="match status" value="2"/>
</dbReference>
<dbReference type="PROSITE" id="PS50017">
    <property type="entry name" value="DEATH_DOMAIN"/>
    <property type="match status" value="1"/>
</dbReference>
<dbReference type="Proteomes" id="UP000007110">
    <property type="component" value="Unassembled WGS sequence"/>
</dbReference>
<keyword evidence="3" id="KW-1185">Reference proteome</keyword>
<organism evidence="2 3">
    <name type="scientific">Strongylocentrotus purpuratus</name>
    <name type="common">Purple sea urchin</name>
    <dbReference type="NCBI Taxonomy" id="7668"/>
    <lineage>
        <taxon>Eukaryota</taxon>
        <taxon>Metazoa</taxon>
        <taxon>Echinodermata</taxon>
        <taxon>Eleutherozoa</taxon>
        <taxon>Echinozoa</taxon>
        <taxon>Echinoidea</taxon>
        <taxon>Euechinoidea</taxon>
        <taxon>Echinacea</taxon>
        <taxon>Camarodonta</taxon>
        <taxon>Echinidea</taxon>
        <taxon>Strongylocentrotidae</taxon>
        <taxon>Strongylocentrotus</taxon>
    </lineage>
</organism>
<dbReference type="PANTHER" id="PTHR24407">
    <property type="entry name" value="PROTEIN KINASE DOMAIN-CONTAINING PROTEIN"/>
    <property type="match status" value="1"/>
</dbReference>
<dbReference type="AlphaFoldDB" id="A0A7M7SWJ5"/>
<evidence type="ECO:0000259" key="1">
    <source>
        <dbReference type="PROSITE" id="PS50017"/>
    </source>
</evidence>
<name>A0A7M7SWJ5_STRPU</name>
<accession>A0A7M7SWJ5</accession>
<reference evidence="3" key="1">
    <citation type="submission" date="2015-02" db="EMBL/GenBank/DDBJ databases">
        <title>Genome sequencing for Strongylocentrotus purpuratus.</title>
        <authorList>
            <person name="Murali S."/>
            <person name="Liu Y."/>
            <person name="Vee V."/>
            <person name="English A."/>
            <person name="Wang M."/>
            <person name="Skinner E."/>
            <person name="Han Y."/>
            <person name="Muzny D.M."/>
            <person name="Worley K.C."/>
            <person name="Gibbs R.A."/>
        </authorList>
    </citation>
    <scope>NUCLEOTIDE SEQUENCE</scope>
</reference>
<reference evidence="2" key="2">
    <citation type="submission" date="2021-01" db="UniProtKB">
        <authorList>
            <consortium name="EnsemblMetazoa"/>
        </authorList>
    </citation>
    <scope>IDENTIFICATION</scope>
</reference>
<protein>
    <recommendedName>
        <fullName evidence="1">Death domain-containing protein</fullName>
    </recommendedName>
</protein>
<proteinExistence type="predicted"/>
<feature type="domain" description="Death" evidence="1">
    <location>
        <begin position="28"/>
        <end position="101"/>
    </location>
</feature>
<dbReference type="GO" id="GO:0007165">
    <property type="term" value="P:signal transduction"/>
    <property type="evidence" value="ECO:0007669"/>
    <property type="project" value="InterPro"/>
</dbReference>
<dbReference type="PANTHER" id="PTHR24407:SF14">
    <property type="entry name" value="SIR2-LIKE DOMAIN-CONTAINING PROTEIN"/>
    <property type="match status" value="1"/>
</dbReference>
<dbReference type="EnsemblMetazoa" id="XM_030980647">
    <property type="protein sequence ID" value="XP_030836507"/>
    <property type="gene ID" value="LOC115922224"/>
</dbReference>
<dbReference type="GeneID" id="115922224"/>
<dbReference type="Gene3D" id="1.10.533.10">
    <property type="entry name" value="Death Domain, Fas"/>
    <property type="match status" value="2"/>
</dbReference>